<feature type="region of interest" description="Disordered" evidence="1">
    <location>
        <begin position="378"/>
        <end position="412"/>
    </location>
</feature>
<feature type="compositionally biased region" description="Polar residues" evidence="1">
    <location>
        <begin position="560"/>
        <end position="575"/>
    </location>
</feature>
<proteinExistence type="predicted"/>
<feature type="compositionally biased region" description="Low complexity" evidence="1">
    <location>
        <begin position="112"/>
        <end position="133"/>
    </location>
</feature>
<feature type="region of interest" description="Disordered" evidence="1">
    <location>
        <begin position="92"/>
        <end position="137"/>
    </location>
</feature>
<dbReference type="EMBL" id="LK056689">
    <property type="protein sequence ID" value="CDR88902.1"/>
    <property type="molecule type" value="Genomic_DNA"/>
</dbReference>
<sequence length="812" mass="86110">MPFSPKAHTALFAASRRRTSFAHGEEEVLASESSTPHHHSGMQPSASTSWINPFGRASFSVEDDTYIAPTSTPSSRPSAATIISTLLHSVVKDPPSHSLSQDGYTSLEDALSSSNGSSRAAAPPAPVATPTGPHSRRPSAIFKAWKTRRGSQFTQNVPFPPSSPSSPAAASPTGFASGRRKSSALTRVLQPSALRNNNVITTRVDEHSFASSDSAAATTTTAAADARRRSLCIVCRGERESDELDRVVYTPPSAGAGGEVTAAMAIRDTWLYGEHRWRGDGRKGSGSTVAVSPIGGGDGLMAVGRKSFLVAATAVGLDEEDQQIQRQQRLRGMGSKRVVGGDAVSVVSLSLTEEIALYTSDVKAVEYNASRARTNAHGIDSWPAAKPNSGTGRRNTATAANTNNANSNSNSNGGAGAFAWNIPDWTCPATTGKTRGSQAGLPRLPERSPAPALMITDLFSKISTFPQPDEESPNSAPMQRVESGSLDPTLSPQPAYSPTLLTPISKGASDGHSSPHQHRHSSALPSSSTLHWSQPQWNTASPFRPDAPAHPSDPSRRPSFATTSYHDAEDQSPTAPNFPPASPQAAVVHSAAAADAEVDAAAEKRRATTYYDASWLPAVQEVPSSPTTELPIATRVLQPTSPSLRSPLSPKSPKSLRSFGHSETPYELRRSQRRTSYSLPRPPPGYEPASSPTTTTTTTTAAAAGEFDFDDDHAPTPRLDGMEFGESSASPLSSNFEPETPNNVAATFPELHVDRERKVKGEQEEEEERGEDDLRAQFCSVLLLDLGDGRAIPLSPSPGDEPRPDPFSLLAC</sequence>
<feature type="region of interest" description="Disordered" evidence="1">
    <location>
        <begin position="464"/>
        <end position="605"/>
    </location>
</feature>
<feature type="compositionally biased region" description="Low complexity" evidence="1">
    <location>
        <begin position="389"/>
        <end position="412"/>
    </location>
</feature>
<feature type="compositionally biased region" description="Low complexity" evidence="1">
    <location>
        <begin position="641"/>
        <end position="658"/>
    </location>
</feature>
<feature type="compositionally biased region" description="Basic and acidic residues" evidence="1">
    <location>
        <begin position="751"/>
        <end position="762"/>
    </location>
</feature>
<feature type="compositionally biased region" description="Polar residues" evidence="1">
    <location>
        <begin position="523"/>
        <end position="541"/>
    </location>
</feature>
<feature type="compositionally biased region" description="Low complexity" evidence="1">
    <location>
        <begin position="583"/>
        <end position="595"/>
    </location>
</feature>
<feature type="region of interest" description="Disordered" evidence="1">
    <location>
        <begin position="621"/>
        <end position="776"/>
    </location>
</feature>
<feature type="region of interest" description="Disordered" evidence="1">
    <location>
        <begin position="152"/>
        <end position="183"/>
    </location>
</feature>
<name>A0A127Z5C5_9BASI</name>
<feature type="region of interest" description="Disordered" evidence="1">
    <location>
        <begin position="789"/>
        <end position="812"/>
    </location>
</feature>
<feature type="compositionally biased region" description="Polar residues" evidence="1">
    <location>
        <begin position="486"/>
        <end position="502"/>
    </location>
</feature>
<dbReference type="AlphaFoldDB" id="A0A127Z5C5"/>
<dbReference type="OrthoDB" id="2554011at2759"/>
<feature type="compositionally biased region" description="Polar residues" evidence="1">
    <location>
        <begin position="727"/>
        <end position="745"/>
    </location>
</feature>
<organism evidence="2">
    <name type="scientific">Sporisorium scitamineum</name>
    <dbReference type="NCBI Taxonomy" id="49012"/>
    <lineage>
        <taxon>Eukaryota</taxon>
        <taxon>Fungi</taxon>
        <taxon>Dikarya</taxon>
        <taxon>Basidiomycota</taxon>
        <taxon>Ustilaginomycotina</taxon>
        <taxon>Ustilaginomycetes</taxon>
        <taxon>Ustilaginales</taxon>
        <taxon>Ustilaginaceae</taxon>
        <taxon>Sporisorium</taxon>
    </lineage>
</organism>
<protein>
    <submittedName>
        <fullName evidence="2">Uncharacterized protein</fullName>
    </submittedName>
</protein>
<feature type="region of interest" description="Disordered" evidence="1">
    <location>
        <begin position="429"/>
        <end position="449"/>
    </location>
</feature>
<feature type="compositionally biased region" description="Low complexity" evidence="1">
    <location>
        <begin position="693"/>
        <end position="704"/>
    </location>
</feature>
<feature type="region of interest" description="Disordered" evidence="1">
    <location>
        <begin position="22"/>
        <end position="49"/>
    </location>
</feature>
<accession>A0A127Z5C5</accession>
<gene>
    <name evidence="2" type="ORF">SPSC_05734</name>
</gene>
<evidence type="ECO:0000313" key="2">
    <source>
        <dbReference type="EMBL" id="CDR88902.1"/>
    </source>
</evidence>
<evidence type="ECO:0000256" key="1">
    <source>
        <dbReference type="SAM" id="MobiDB-lite"/>
    </source>
</evidence>
<reference evidence="2" key="1">
    <citation type="submission" date="2014-06" db="EMBL/GenBank/DDBJ databases">
        <authorList>
            <person name="Ju J."/>
            <person name="Zhang J."/>
        </authorList>
    </citation>
    <scope>NUCLEOTIDE SEQUENCE</scope>
    <source>
        <strain evidence="2">SscI8</strain>
    </source>
</reference>